<keyword evidence="3" id="KW-1185">Reference proteome</keyword>
<organism evidence="2 3">
    <name type="scientific">Nephila pilipes</name>
    <name type="common">Giant wood spider</name>
    <name type="synonym">Nephila maculata</name>
    <dbReference type="NCBI Taxonomy" id="299642"/>
    <lineage>
        <taxon>Eukaryota</taxon>
        <taxon>Metazoa</taxon>
        <taxon>Ecdysozoa</taxon>
        <taxon>Arthropoda</taxon>
        <taxon>Chelicerata</taxon>
        <taxon>Arachnida</taxon>
        <taxon>Araneae</taxon>
        <taxon>Araneomorphae</taxon>
        <taxon>Entelegynae</taxon>
        <taxon>Araneoidea</taxon>
        <taxon>Nephilidae</taxon>
        <taxon>Nephila</taxon>
    </lineage>
</organism>
<feature type="transmembrane region" description="Helical" evidence="1">
    <location>
        <begin position="33"/>
        <end position="61"/>
    </location>
</feature>
<keyword evidence="1" id="KW-0812">Transmembrane</keyword>
<dbReference type="Proteomes" id="UP000887013">
    <property type="component" value="Unassembled WGS sequence"/>
</dbReference>
<reference evidence="2" key="1">
    <citation type="submission" date="2020-08" db="EMBL/GenBank/DDBJ databases">
        <title>Multicomponent nature underlies the extraordinary mechanical properties of spider dragline silk.</title>
        <authorList>
            <person name="Kono N."/>
            <person name="Nakamura H."/>
            <person name="Mori M."/>
            <person name="Yoshida Y."/>
            <person name="Ohtoshi R."/>
            <person name="Malay A.D."/>
            <person name="Moran D.A.P."/>
            <person name="Tomita M."/>
            <person name="Numata K."/>
            <person name="Arakawa K."/>
        </authorList>
    </citation>
    <scope>NUCLEOTIDE SEQUENCE</scope>
</reference>
<evidence type="ECO:0000256" key="1">
    <source>
        <dbReference type="SAM" id="Phobius"/>
    </source>
</evidence>
<accession>A0A8X6QSP6</accession>
<name>A0A8X6QSP6_NEPPI</name>
<dbReference type="AlphaFoldDB" id="A0A8X6QSP6"/>
<evidence type="ECO:0000313" key="3">
    <source>
        <dbReference type="Proteomes" id="UP000887013"/>
    </source>
</evidence>
<keyword evidence="1" id="KW-1133">Transmembrane helix</keyword>
<sequence>MLVVPGILSRMKTAATYGHYQPEQSDWSLGFDLLISTALIAGCFFYHAFPPIAALMCYLVLHRNFCMVNCWHNKIQSSFEKQLRYKTFPLEFQKTIDHIKRANLQISPILFILISYWMTALFYNSSKVIYNTAFKDVSSYLAIGFNITNYTVQFVILLIFASKIPATIFKIKLAVLRATVVQNCVFTDNTRSADISLFISMLDSYKEEVTVAPFGILKLRKGIILVSLGVVVTYELLLVQMLER</sequence>
<feature type="transmembrane region" description="Helical" evidence="1">
    <location>
        <begin position="223"/>
        <end position="242"/>
    </location>
</feature>
<keyword evidence="1" id="KW-0472">Membrane</keyword>
<proteinExistence type="predicted"/>
<gene>
    <name evidence="2" type="primary">AVEN_187591_1</name>
    <name evidence="2" type="ORF">NPIL_483661</name>
</gene>
<feature type="transmembrane region" description="Helical" evidence="1">
    <location>
        <begin position="102"/>
        <end position="123"/>
    </location>
</feature>
<protein>
    <recommendedName>
        <fullName evidence="4">Gustatory receptor</fullName>
    </recommendedName>
</protein>
<comment type="caution">
    <text evidence="2">The sequence shown here is derived from an EMBL/GenBank/DDBJ whole genome shotgun (WGS) entry which is preliminary data.</text>
</comment>
<feature type="transmembrane region" description="Helical" evidence="1">
    <location>
        <begin position="143"/>
        <end position="162"/>
    </location>
</feature>
<dbReference type="OrthoDB" id="10434804at2759"/>
<evidence type="ECO:0008006" key="4">
    <source>
        <dbReference type="Google" id="ProtNLM"/>
    </source>
</evidence>
<dbReference type="EMBL" id="BMAW01035729">
    <property type="protein sequence ID" value="GFU40855.1"/>
    <property type="molecule type" value="Genomic_DNA"/>
</dbReference>
<evidence type="ECO:0000313" key="2">
    <source>
        <dbReference type="EMBL" id="GFU40855.1"/>
    </source>
</evidence>